<dbReference type="Proteomes" id="UP001057375">
    <property type="component" value="Unassembled WGS sequence"/>
</dbReference>
<dbReference type="EMBL" id="BQXS01010171">
    <property type="protein sequence ID" value="GKT33212.1"/>
    <property type="molecule type" value="Genomic_DNA"/>
</dbReference>
<evidence type="ECO:0000313" key="3">
    <source>
        <dbReference type="Proteomes" id="UP001057375"/>
    </source>
</evidence>
<feature type="region of interest" description="Disordered" evidence="1">
    <location>
        <begin position="160"/>
        <end position="195"/>
    </location>
</feature>
<gene>
    <name evidence="2" type="ORF">ADUPG1_007194</name>
</gene>
<protein>
    <submittedName>
        <fullName evidence="2">Uncharacterized protein</fullName>
    </submittedName>
</protein>
<feature type="compositionally biased region" description="Basic and acidic residues" evidence="1">
    <location>
        <begin position="160"/>
        <end position="173"/>
    </location>
</feature>
<accession>A0ABQ5KL37</accession>
<evidence type="ECO:0000313" key="2">
    <source>
        <dbReference type="EMBL" id="GKT33212.1"/>
    </source>
</evidence>
<organism evidence="2 3">
    <name type="scientific">Aduncisulcus paluster</name>
    <dbReference type="NCBI Taxonomy" id="2918883"/>
    <lineage>
        <taxon>Eukaryota</taxon>
        <taxon>Metamonada</taxon>
        <taxon>Carpediemonas-like organisms</taxon>
        <taxon>Aduncisulcus</taxon>
    </lineage>
</organism>
<feature type="compositionally biased region" description="Acidic residues" evidence="1">
    <location>
        <begin position="174"/>
        <end position="183"/>
    </location>
</feature>
<comment type="caution">
    <text evidence="2">The sequence shown here is derived from an EMBL/GenBank/DDBJ whole genome shotgun (WGS) entry which is preliminary data.</text>
</comment>
<feature type="compositionally biased region" description="Polar residues" evidence="1">
    <location>
        <begin position="186"/>
        <end position="195"/>
    </location>
</feature>
<sequence>MDGLGRLLQGNDELLMDGLINLIISLSKVPSIVPHISPKYDDSIVYYCNTQECITLPSYLQNVYSHISSLLFPSLLHSIPSISLIPTIETTQYPNATSLLPTTHFCDGVKYVSSISAGYLQHQEISTICLIVGGTELEYSRLRYGELCVETCVANERKEEEEAAAEEKETREKEEEEKEEGEGEITRNTRQVTHSSLIKYTPPQHMLVTMSFTEERPLRQSVYDFIERTGACVEILFEEQTCSFEGFDQEAWKEGMEEVEEETDMKGSRKLPEEMNFEIFDPIMGGLGFDELDDPLFFNEFEAEI</sequence>
<evidence type="ECO:0000256" key="1">
    <source>
        <dbReference type="SAM" id="MobiDB-lite"/>
    </source>
</evidence>
<proteinExistence type="predicted"/>
<keyword evidence="3" id="KW-1185">Reference proteome</keyword>
<name>A0ABQ5KL37_9EUKA</name>
<reference evidence="2" key="1">
    <citation type="submission" date="2022-03" db="EMBL/GenBank/DDBJ databases">
        <title>Draft genome sequence of Aduncisulcus paluster, a free-living microaerophilic Fornicata.</title>
        <authorList>
            <person name="Yuyama I."/>
            <person name="Kume K."/>
            <person name="Tamura T."/>
            <person name="Inagaki Y."/>
            <person name="Hashimoto T."/>
        </authorList>
    </citation>
    <scope>NUCLEOTIDE SEQUENCE</scope>
    <source>
        <strain evidence="2">NY0171</strain>
    </source>
</reference>